<dbReference type="SUPFAM" id="SSF56935">
    <property type="entry name" value="Porins"/>
    <property type="match status" value="1"/>
</dbReference>
<evidence type="ECO:0000313" key="3">
    <source>
        <dbReference type="Proteomes" id="UP000321580"/>
    </source>
</evidence>
<dbReference type="OrthoDB" id="1264254at2"/>
<dbReference type="RefSeq" id="WP_147169026.1">
    <property type="nucleotide sequence ID" value="NZ_VOOR01000052.1"/>
</dbReference>
<reference evidence="2 3" key="1">
    <citation type="submission" date="2019-08" db="EMBL/GenBank/DDBJ databases">
        <title>Genome of Phaeodactylibacter luteus.</title>
        <authorList>
            <person name="Bowman J.P."/>
        </authorList>
    </citation>
    <scope>NUCLEOTIDE SEQUENCE [LARGE SCALE GENOMIC DNA]</scope>
    <source>
        <strain evidence="2 3">KCTC 42180</strain>
    </source>
</reference>
<feature type="chain" id="PRO_5023122483" description="TonB-dependent receptor" evidence="1">
    <location>
        <begin position="24"/>
        <end position="553"/>
    </location>
</feature>
<evidence type="ECO:0000256" key="1">
    <source>
        <dbReference type="SAM" id="SignalP"/>
    </source>
</evidence>
<protein>
    <recommendedName>
        <fullName evidence="4">TonB-dependent receptor</fullName>
    </recommendedName>
</protein>
<comment type="caution">
    <text evidence="2">The sequence shown here is derived from an EMBL/GenBank/DDBJ whole genome shotgun (WGS) entry which is preliminary data.</text>
</comment>
<name>A0A5C6RHL7_9BACT</name>
<sequence>MTTRLLPTFLVLVFLLCAATAWAQPGGDPDLPAEEVDIIKSFDARLGDANRFQLDPSLPPLDTATRRLDYRVFSKTLPVEYLPPKIRPLAMRREKMEEGYDGYVKLGGGFPASFLGQGFYHLGNDETFSLDLFADHHSANNSQNVENQRFSWTTGGVDGTYYFDQGFAVNTKLAYTSDAVFYYGYNEVAEALEETISFDKEEVRQRFGIFDAEASIYNSARTEADFNYHAGFKAYLMNDSYSASRENGFDLRIGGTKWFDDTHPLSIELQTDFTGYDDTEGDQDLNNFFLRPNFTYHAERFRAKVGLNLASNNDIFTFFPDIEVTAVLVEGVVNAYVGTDGTLQKNNFRNLANYNPFISSPLRIRNSLYYRYYGGVKGHVEGIDYDFQASYKAIDDLATFRLLDPFSETPRFDVVYDDGSIITIKGSLTAPLFEGFEIIGAFSQNIYDLDNEEKPWHLPALTVNVGGRYTTLENKLTVRGDFFLENGVPFVNAEGEADNLNALFDVSLGAEYYFSERFGGFVQLNNLANNRRERWFRYPTFGINALAGIMVRF</sequence>
<evidence type="ECO:0000313" key="2">
    <source>
        <dbReference type="EMBL" id="TXB61593.1"/>
    </source>
</evidence>
<keyword evidence="1" id="KW-0732">Signal</keyword>
<dbReference type="Proteomes" id="UP000321580">
    <property type="component" value="Unassembled WGS sequence"/>
</dbReference>
<keyword evidence="3" id="KW-1185">Reference proteome</keyword>
<accession>A0A5C6RHL7</accession>
<organism evidence="2 3">
    <name type="scientific">Phaeodactylibacter luteus</name>
    <dbReference type="NCBI Taxonomy" id="1564516"/>
    <lineage>
        <taxon>Bacteria</taxon>
        <taxon>Pseudomonadati</taxon>
        <taxon>Bacteroidota</taxon>
        <taxon>Saprospiria</taxon>
        <taxon>Saprospirales</taxon>
        <taxon>Haliscomenobacteraceae</taxon>
        <taxon>Phaeodactylibacter</taxon>
    </lineage>
</organism>
<dbReference type="AlphaFoldDB" id="A0A5C6RHL7"/>
<evidence type="ECO:0008006" key="4">
    <source>
        <dbReference type="Google" id="ProtNLM"/>
    </source>
</evidence>
<feature type="signal peptide" evidence="1">
    <location>
        <begin position="1"/>
        <end position="23"/>
    </location>
</feature>
<gene>
    <name evidence="2" type="ORF">FRY97_18350</name>
</gene>
<dbReference type="EMBL" id="VOOR01000052">
    <property type="protein sequence ID" value="TXB61593.1"/>
    <property type="molecule type" value="Genomic_DNA"/>
</dbReference>
<proteinExistence type="predicted"/>